<dbReference type="PANTHER" id="PTHR40074">
    <property type="entry name" value="O-ACETYLTRANSFERASE WECH"/>
    <property type="match status" value="1"/>
</dbReference>
<evidence type="ECO:0000256" key="6">
    <source>
        <dbReference type="ARBA" id="ARBA00023136"/>
    </source>
</evidence>
<feature type="transmembrane region" description="Helical" evidence="7">
    <location>
        <begin position="137"/>
        <end position="156"/>
    </location>
</feature>
<feature type="transmembrane region" description="Helical" evidence="7">
    <location>
        <begin position="176"/>
        <end position="194"/>
    </location>
</feature>
<organism evidence="9 10">
    <name type="scientific">Paraburkholderia megapolitana</name>
    <dbReference type="NCBI Taxonomy" id="420953"/>
    <lineage>
        <taxon>Bacteria</taxon>
        <taxon>Pseudomonadati</taxon>
        <taxon>Pseudomonadota</taxon>
        <taxon>Betaproteobacteria</taxon>
        <taxon>Burkholderiales</taxon>
        <taxon>Burkholderiaceae</taxon>
        <taxon>Paraburkholderia</taxon>
    </lineage>
</organism>
<evidence type="ECO:0000256" key="1">
    <source>
        <dbReference type="ARBA" id="ARBA00004651"/>
    </source>
</evidence>
<comment type="similarity">
    <text evidence="2">Belongs to the acyltransferase 3 family.</text>
</comment>
<keyword evidence="4 7" id="KW-0812">Transmembrane</keyword>
<feature type="transmembrane region" description="Helical" evidence="7">
    <location>
        <begin position="291"/>
        <end position="311"/>
    </location>
</feature>
<gene>
    <name evidence="9" type="ORF">SAMN05192543_106323</name>
</gene>
<feature type="transmembrane region" description="Helical" evidence="7">
    <location>
        <begin position="263"/>
        <end position="285"/>
    </location>
</feature>
<feature type="transmembrane region" description="Helical" evidence="7">
    <location>
        <begin position="110"/>
        <end position="130"/>
    </location>
</feature>
<sequence>MQRSASIDFAKIALAAMVVALHAEIFKETSDYLSFIFVNGFLRIAVPLFFIINGFYFYNIVAKGKPLLPWAKRMASLYAVWMVLYLPFYYPHHPQSIKEDVEFLLKLVIGYHHLWYLAGSLGAGLVLYWVRGWSDAKLLTAAVLLFLLGAAAQYVFNYVDSSHLYLNKLFNNYWLFRNFLLLGFPMYAIGFLIAKGRANALSDSTVLALTVLGVLALFVESSLIYFFHPVRDHFDNCFSLILACPAIFLFVQRRAGTLTTDLYAKVSTVIYFIHPYFIFAMMGLMGMHTGTVLFLIAIGLSLLVSPLVIALDRRLKLLL</sequence>
<dbReference type="Pfam" id="PF01757">
    <property type="entry name" value="Acyl_transf_3"/>
    <property type="match status" value="1"/>
</dbReference>
<dbReference type="STRING" id="420953.SAMN05192543_106323"/>
<comment type="subcellular location">
    <subcellularLocation>
        <location evidence="1">Cell membrane</location>
        <topology evidence="1">Multi-pass membrane protein</topology>
    </subcellularLocation>
</comment>
<reference evidence="9 10" key="1">
    <citation type="submission" date="2016-10" db="EMBL/GenBank/DDBJ databases">
        <authorList>
            <person name="de Groot N.N."/>
        </authorList>
    </citation>
    <scope>NUCLEOTIDE SEQUENCE [LARGE SCALE GENOMIC DNA]</scope>
    <source>
        <strain evidence="9 10">LMG 23650</strain>
    </source>
</reference>
<keyword evidence="3" id="KW-1003">Cell membrane</keyword>
<dbReference type="PANTHER" id="PTHR40074:SF2">
    <property type="entry name" value="O-ACETYLTRANSFERASE WECH"/>
    <property type="match status" value="1"/>
</dbReference>
<feature type="transmembrane region" description="Helical" evidence="7">
    <location>
        <begin position="70"/>
        <end position="90"/>
    </location>
</feature>
<feature type="domain" description="Acyltransferase 3" evidence="8">
    <location>
        <begin position="5"/>
        <end position="308"/>
    </location>
</feature>
<evidence type="ECO:0000256" key="7">
    <source>
        <dbReference type="SAM" id="Phobius"/>
    </source>
</evidence>
<dbReference type="EMBL" id="FOQU01000006">
    <property type="protein sequence ID" value="SFJ31944.1"/>
    <property type="molecule type" value="Genomic_DNA"/>
</dbReference>
<evidence type="ECO:0000256" key="3">
    <source>
        <dbReference type="ARBA" id="ARBA00022475"/>
    </source>
</evidence>
<keyword evidence="5 7" id="KW-1133">Transmembrane helix</keyword>
<feature type="transmembrane region" description="Helical" evidence="7">
    <location>
        <begin position="33"/>
        <end position="58"/>
    </location>
</feature>
<keyword evidence="10" id="KW-1185">Reference proteome</keyword>
<dbReference type="InterPro" id="IPR002656">
    <property type="entry name" value="Acyl_transf_3_dom"/>
</dbReference>
<evidence type="ECO:0000259" key="8">
    <source>
        <dbReference type="Pfam" id="PF01757"/>
    </source>
</evidence>
<protein>
    <submittedName>
        <fullName evidence="9">Fucose 4-O-acetylase</fullName>
    </submittedName>
</protein>
<feature type="transmembrane region" description="Helical" evidence="7">
    <location>
        <begin position="206"/>
        <end position="227"/>
    </location>
</feature>
<proteinExistence type="inferred from homology"/>
<dbReference type="RefSeq" id="WP_170275697.1">
    <property type="nucleotide sequence ID" value="NZ_CP041743.1"/>
</dbReference>
<evidence type="ECO:0000313" key="10">
    <source>
        <dbReference type="Proteomes" id="UP000199548"/>
    </source>
</evidence>
<evidence type="ECO:0000256" key="5">
    <source>
        <dbReference type="ARBA" id="ARBA00022989"/>
    </source>
</evidence>
<dbReference type="GO" id="GO:0016413">
    <property type="term" value="F:O-acetyltransferase activity"/>
    <property type="evidence" value="ECO:0007669"/>
    <property type="project" value="TreeGrafter"/>
</dbReference>
<dbReference type="AlphaFoldDB" id="A0A1I3QCC9"/>
<evidence type="ECO:0000313" key="9">
    <source>
        <dbReference type="EMBL" id="SFJ31944.1"/>
    </source>
</evidence>
<dbReference type="GO" id="GO:0009246">
    <property type="term" value="P:enterobacterial common antigen biosynthetic process"/>
    <property type="evidence" value="ECO:0007669"/>
    <property type="project" value="TreeGrafter"/>
</dbReference>
<dbReference type="GO" id="GO:0005886">
    <property type="term" value="C:plasma membrane"/>
    <property type="evidence" value="ECO:0007669"/>
    <property type="project" value="UniProtKB-SubCell"/>
</dbReference>
<name>A0A1I3QCC9_9BURK</name>
<keyword evidence="6 7" id="KW-0472">Membrane</keyword>
<evidence type="ECO:0000256" key="4">
    <source>
        <dbReference type="ARBA" id="ARBA00022692"/>
    </source>
</evidence>
<dbReference type="Proteomes" id="UP000199548">
    <property type="component" value="Unassembled WGS sequence"/>
</dbReference>
<evidence type="ECO:0000256" key="2">
    <source>
        <dbReference type="ARBA" id="ARBA00007400"/>
    </source>
</evidence>
<feature type="transmembrane region" description="Helical" evidence="7">
    <location>
        <begin position="233"/>
        <end position="251"/>
    </location>
</feature>
<accession>A0A1I3QCC9</accession>